<comment type="caution">
    <text evidence="1">The sequence shown here is derived from an EMBL/GenBank/DDBJ whole genome shotgun (WGS) entry which is preliminary data.</text>
</comment>
<dbReference type="OrthoDB" id="5984255at2759"/>
<dbReference type="Proteomes" id="UP000494256">
    <property type="component" value="Unassembled WGS sequence"/>
</dbReference>
<proteinExistence type="predicted"/>
<evidence type="ECO:0000313" key="2">
    <source>
        <dbReference type="Proteomes" id="UP000494256"/>
    </source>
</evidence>
<gene>
    <name evidence="1" type="ORF">APLA_LOCUS12002</name>
</gene>
<sequence>MTAIQIETTAVQHEAIFQPETTTFASQLVEEPVANTSSDPGPSGSFEGLVVSTLSNPGPSVVAAEMKNVAVDDVTSSRRVLVNSFPVKWIVSVNINEIVSSCHQG</sequence>
<evidence type="ECO:0000313" key="1">
    <source>
        <dbReference type="EMBL" id="CAB3247550.1"/>
    </source>
</evidence>
<organism evidence="1 2">
    <name type="scientific">Arctia plantaginis</name>
    <name type="common">Wood tiger moth</name>
    <name type="synonym">Phalaena plantaginis</name>
    <dbReference type="NCBI Taxonomy" id="874455"/>
    <lineage>
        <taxon>Eukaryota</taxon>
        <taxon>Metazoa</taxon>
        <taxon>Ecdysozoa</taxon>
        <taxon>Arthropoda</taxon>
        <taxon>Hexapoda</taxon>
        <taxon>Insecta</taxon>
        <taxon>Pterygota</taxon>
        <taxon>Neoptera</taxon>
        <taxon>Endopterygota</taxon>
        <taxon>Lepidoptera</taxon>
        <taxon>Glossata</taxon>
        <taxon>Ditrysia</taxon>
        <taxon>Noctuoidea</taxon>
        <taxon>Erebidae</taxon>
        <taxon>Arctiinae</taxon>
        <taxon>Arctia</taxon>
    </lineage>
</organism>
<accession>A0A8S1AQX7</accession>
<protein>
    <submittedName>
        <fullName evidence="1">Uncharacterized protein</fullName>
    </submittedName>
</protein>
<dbReference type="AlphaFoldDB" id="A0A8S1AQX7"/>
<dbReference type="EMBL" id="CADEBD010000337">
    <property type="protein sequence ID" value="CAB3247550.1"/>
    <property type="molecule type" value="Genomic_DNA"/>
</dbReference>
<reference evidence="1 2" key="1">
    <citation type="submission" date="2020-04" db="EMBL/GenBank/DDBJ databases">
        <authorList>
            <person name="Wallbank WR R."/>
            <person name="Pardo Diaz C."/>
            <person name="Kozak K."/>
            <person name="Martin S."/>
            <person name="Jiggins C."/>
            <person name="Moest M."/>
            <person name="Warren A I."/>
            <person name="Byers J.R.P. K."/>
            <person name="Montejo-Kovacevich G."/>
            <person name="Yen C E."/>
        </authorList>
    </citation>
    <scope>NUCLEOTIDE SEQUENCE [LARGE SCALE GENOMIC DNA]</scope>
</reference>
<name>A0A8S1AQX7_ARCPL</name>